<dbReference type="OrthoDB" id="9797028at2"/>
<dbReference type="EMBL" id="LRPC01000028">
    <property type="protein sequence ID" value="KYG73977.1"/>
    <property type="molecule type" value="Genomic_DNA"/>
</dbReference>
<evidence type="ECO:0000256" key="6">
    <source>
        <dbReference type="SAM" id="Phobius"/>
    </source>
</evidence>
<reference evidence="7 8" key="1">
    <citation type="submission" date="2016-01" db="EMBL/GenBank/DDBJ databases">
        <title>Genome sequencing of Roseivirga spongicola UST030701-084.</title>
        <authorList>
            <person name="Selvaratnam C."/>
            <person name="Thevarajoo S."/>
            <person name="Goh K.M."/>
            <person name="Ee R."/>
            <person name="Chan K.-G."/>
            <person name="Chong C.S."/>
        </authorList>
    </citation>
    <scope>NUCLEOTIDE SEQUENCE [LARGE SCALE GENOMIC DNA]</scope>
    <source>
        <strain evidence="7 8">UST030701-084</strain>
    </source>
</reference>
<evidence type="ECO:0000256" key="5">
    <source>
        <dbReference type="ARBA" id="ARBA00023136"/>
    </source>
</evidence>
<feature type="transmembrane region" description="Helical" evidence="6">
    <location>
        <begin position="139"/>
        <end position="166"/>
    </location>
</feature>
<evidence type="ECO:0000256" key="3">
    <source>
        <dbReference type="ARBA" id="ARBA00022692"/>
    </source>
</evidence>
<dbReference type="InterPro" id="IPR017039">
    <property type="entry name" value="Virul_fac_BrkB"/>
</dbReference>
<feature type="transmembrane region" description="Helical" evidence="6">
    <location>
        <begin position="213"/>
        <end position="236"/>
    </location>
</feature>
<accession>A0A150X5G9</accession>
<dbReference type="PANTHER" id="PTHR30213">
    <property type="entry name" value="INNER MEMBRANE PROTEIN YHJD"/>
    <property type="match status" value="1"/>
</dbReference>
<dbReference type="Pfam" id="PF03631">
    <property type="entry name" value="Virul_fac_BrkB"/>
    <property type="match status" value="1"/>
</dbReference>
<evidence type="ECO:0000313" key="8">
    <source>
        <dbReference type="Proteomes" id="UP000075606"/>
    </source>
</evidence>
<gene>
    <name evidence="7" type="ORF">AWW68_15040</name>
</gene>
<evidence type="ECO:0000256" key="1">
    <source>
        <dbReference type="ARBA" id="ARBA00004651"/>
    </source>
</evidence>
<comment type="caution">
    <text evidence="7">The sequence shown here is derived from an EMBL/GenBank/DDBJ whole genome shotgun (WGS) entry which is preliminary data.</text>
</comment>
<dbReference type="RefSeq" id="WP_068223180.1">
    <property type="nucleotide sequence ID" value="NZ_CP139724.1"/>
</dbReference>
<keyword evidence="2" id="KW-1003">Cell membrane</keyword>
<keyword evidence="3 6" id="KW-0812">Transmembrane</keyword>
<feature type="transmembrane region" description="Helical" evidence="6">
    <location>
        <begin position="178"/>
        <end position="201"/>
    </location>
</feature>
<keyword evidence="5 6" id="KW-0472">Membrane</keyword>
<keyword evidence="4 6" id="KW-1133">Transmembrane helix</keyword>
<proteinExistence type="predicted"/>
<dbReference type="PIRSF" id="PIRSF035875">
    <property type="entry name" value="RNase_BN"/>
    <property type="match status" value="1"/>
</dbReference>
<dbReference type="STRING" id="333140.AWW68_15040"/>
<sequence>MKHIIYAWKVLKTAVPSFLADHCFRFSAALSFYTLFSIAPLILLAIYIAGIFADDAVVRDQVTTQFENLIGTQGASGVRTLMDTLHREDQNTFSLIAGAGILLYSATNIFIQVQTSFNEIFKVKAIEGKSFKKLVIDRLISLGMVLSLGFIMIISLIVDSIVVTFVDFLSNTFDELSVAMAMVAQYGLILLLIYGVIYSLIRFLPDVVIPKRFIFKGSLITALLLLVGKFGIGWYIGNSNFSKLGGASSGVIILMLWVYYSSVILFFGGELIKAMAKVSDVYIRSTRYAKRIKYVELKDE</sequence>
<feature type="transmembrane region" description="Helical" evidence="6">
    <location>
        <begin position="92"/>
        <end position="111"/>
    </location>
</feature>
<dbReference type="GO" id="GO:0005886">
    <property type="term" value="C:plasma membrane"/>
    <property type="evidence" value="ECO:0007669"/>
    <property type="project" value="UniProtKB-SubCell"/>
</dbReference>
<organism evidence="7 8">
    <name type="scientific">Roseivirga spongicola</name>
    <dbReference type="NCBI Taxonomy" id="333140"/>
    <lineage>
        <taxon>Bacteria</taxon>
        <taxon>Pseudomonadati</taxon>
        <taxon>Bacteroidota</taxon>
        <taxon>Cytophagia</taxon>
        <taxon>Cytophagales</taxon>
        <taxon>Roseivirgaceae</taxon>
        <taxon>Roseivirga</taxon>
    </lineage>
</organism>
<feature type="transmembrane region" description="Helical" evidence="6">
    <location>
        <begin position="248"/>
        <end position="267"/>
    </location>
</feature>
<name>A0A150X5G9_9BACT</name>
<evidence type="ECO:0000256" key="2">
    <source>
        <dbReference type="ARBA" id="ARBA00022475"/>
    </source>
</evidence>
<dbReference type="NCBIfam" id="TIGR00765">
    <property type="entry name" value="yihY_not_rbn"/>
    <property type="match status" value="1"/>
</dbReference>
<dbReference type="Proteomes" id="UP000075606">
    <property type="component" value="Unassembled WGS sequence"/>
</dbReference>
<evidence type="ECO:0000313" key="7">
    <source>
        <dbReference type="EMBL" id="KYG73977.1"/>
    </source>
</evidence>
<dbReference type="PANTHER" id="PTHR30213:SF1">
    <property type="entry name" value="INNER MEMBRANE PROTEIN YHJD"/>
    <property type="match status" value="1"/>
</dbReference>
<keyword evidence="8" id="KW-1185">Reference proteome</keyword>
<feature type="transmembrane region" description="Helical" evidence="6">
    <location>
        <begin position="32"/>
        <end position="53"/>
    </location>
</feature>
<comment type="subcellular location">
    <subcellularLocation>
        <location evidence="1">Cell membrane</location>
        <topology evidence="1">Multi-pass membrane protein</topology>
    </subcellularLocation>
</comment>
<dbReference type="AlphaFoldDB" id="A0A150X5G9"/>
<evidence type="ECO:0000256" key="4">
    <source>
        <dbReference type="ARBA" id="ARBA00022989"/>
    </source>
</evidence>
<protein>
    <submittedName>
        <fullName evidence="7">Uncharacterized protein</fullName>
    </submittedName>
</protein>